<organism evidence="1 2">
    <name type="scientific">Sphenostylis stenocarpa</name>
    <dbReference type="NCBI Taxonomy" id="92480"/>
    <lineage>
        <taxon>Eukaryota</taxon>
        <taxon>Viridiplantae</taxon>
        <taxon>Streptophyta</taxon>
        <taxon>Embryophyta</taxon>
        <taxon>Tracheophyta</taxon>
        <taxon>Spermatophyta</taxon>
        <taxon>Magnoliopsida</taxon>
        <taxon>eudicotyledons</taxon>
        <taxon>Gunneridae</taxon>
        <taxon>Pentapetalae</taxon>
        <taxon>rosids</taxon>
        <taxon>fabids</taxon>
        <taxon>Fabales</taxon>
        <taxon>Fabaceae</taxon>
        <taxon>Papilionoideae</taxon>
        <taxon>50 kb inversion clade</taxon>
        <taxon>NPAAA clade</taxon>
        <taxon>indigoferoid/millettioid clade</taxon>
        <taxon>Phaseoleae</taxon>
        <taxon>Sphenostylis</taxon>
    </lineage>
</organism>
<evidence type="ECO:0000313" key="1">
    <source>
        <dbReference type="EMBL" id="CAJ1968528.1"/>
    </source>
</evidence>
<name>A0AA86VTP8_9FABA</name>
<accession>A0AA86VTP8</accession>
<protein>
    <submittedName>
        <fullName evidence="1">Uncharacterized protein</fullName>
    </submittedName>
</protein>
<reference evidence="1" key="1">
    <citation type="submission" date="2023-10" db="EMBL/GenBank/DDBJ databases">
        <authorList>
            <person name="Domelevo Entfellner J.-B."/>
        </authorList>
    </citation>
    <scope>NUCLEOTIDE SEQUENCE</scope>
</reference>
<dbReference type="Proteomes" id="UP001189624">
    <property type="component" value="Chromosome 7"/>
</dbReference>
<proteinExistence type="predicted"/>
<sequence>MLVTHNSTKGVDGKTRHKAMKDALATWDVMEEALGRHDTVEETSATRKAIEKVLVACDTGGEDASVTRNSREG</sequence>
<keyword evidence="2" id="KW-1185">Reference proteome</keyword>
<dbReference type="Gramene" id="rna-AYBTSS11_LOCUS21765">
    <property type="protein sequence ID" value="CAJ1968528.1"/>
    <property type="gene ID" value="gene-AYBTSS11_LOCUS21765"/>
</dbReference>
<dbReference type="EMBL" id="OY731404">
    <property type="protein sequence ID" value="CAJ1968528.1"/>
    <property type="molecule type" value="Genomic_DNA"/>
</dbReference>
<dbReference type="AlphaFoldDB" id="A0AA86VTP8"/>
<gene>
    <name evidence="1" type="ORF">AYBTSS11_LOCUS21765</name>
</gene>
<evidence type="ECO:0000313" key="2">
    <source>
        <dbReference type="Proteomes" id="UP001189624"/>
    </source>
</evidence>